<evidence type="ECO:0000313" key="4">
    <source>
        <dbReference type="Proteomes" id="UP000715781"/>
    </source>
</evidence>
<proteinExistence type="predicted"/>
<gene>
    <name evidence="3" type="ORF">KME32_33540</name>
</gene>
<dbReference type="EMBL" id="JAHHHN010000052">
    <property type="protein sequence ID" value="MBW4565921.1"/>
    <property type="molecule type" value="Genomic_DNA"/>
</dbReference>
<evidence type="ECO:0000259" key="2">
    <source>
        <dbReference type="Pfam" id="PF17989"/>
    </source>
</evidence>
<dbReference type="InterPro" id="IPR040607">
    <property type="entry name" value="ALP_N"/>
</dbReference>
<dbReference type="SUPFAM" id="SSF53067">
    <property type="entry name" value="Actin-like ATPase domain"/>
    <property type="match status" value="2"/>
</dbReference>
<dbReference type="CDD" id="cd10227">
    <property type="entry name" value="ASKHA_NBD_ParM-like"/>
    <property type="match status" value="1"/>
</dbReference>
<name>A0A951UKD1_9NOST</name>
<reference evidence="3" key="2">
    <citation type="journal article" date="2022" name="Microbiol. Resour. Announc.">
        <title>Metagenome Sequencing to Explore Phylogenomics of Terrestrial Cyanobacteria.</title>
        <authorList>
            <person name="Ward R.D."/>
            <person name="Stajich J.E."/>
            <person name="Johansen J.R."/>
            <person name="Huntemann M."/>
            <person name="Clum A."/>
            <person name="Foster B."/>
            <person name="Foster B."/>
            <person name="Roux S."/>
            <person name="Palaniappan K."/>
            <person name="Varghese N."/>
            <person name="Mukherjee S."/>
            <person name="Reddy T.B.K."/>
            <person name="Daum C."/>
            <person name="Copeland A."/>
            <person name="Chen I.A."/>
            <person name="Ivanova N.N."/>
            <person name="Kyrpides N.C."/>
            <person name="Shapiro N."/>
            <person name="Eloe-Fadrosh E.A."/>
            <person name="Pietrasiak N."/>
        </authorList>
    </citation>
    <scope>NUCLEOTIDE SEQUENCE</scope>
    <source>
        <strain evidence="3">JT2-VF2</strain>
    </source>
</reference>
<protein>
    <submittedName>
        <fullName evidence="3">ParM/StbA family protein</fullName>
    </submittedName>
</protein>
<reference evidence="3" key="1">
    <citation type="submission" date="2021-05" db="EMBL/GenBank/DDBJ databases">
        <authorList>
            <person name="Pietrasiak N."/>
            <person name="Ward R."/>
            <person name="Stajich J.E."/>
            <person name="Kurbessoian T."/>
        </authorList>
    </citation>
    <scope>NUCLEOTIDE SEQUENCE</scope>
    <source>
        <strain evidence="3">JT2-VF2</strain>
    </source>
</reference>
<evidence type="ECO:0000313" key="3">
    <source>
        <dbReference type="EMBL" id="MBW4565921.1"/>
    </source>
</evidence>
<sequence length="346" mass="38731">MKATHKQPWNGHAKNPVLAQSQPPAGELRSTVVFDGGNRFVKWIDPTGKVQIIPSCVKEVGEYQWKRLKPDAQTVLVEVDGKRYVIGRLAQELGGEPTFQKNKCELAEILVLAAVEPNSGHTQVCIDRLVLAMPNTLDFDDVASVQRIANHPQKTQFTRNGQEIAYTVTQVEPIDETYPAFMYAKQQGYFSYPEAKNAVWDIGGGTAIARIYTANGTLIHDAEVILPGTKQLAQEIAVELKEAYSMDYSPSLIDIMDAIERRDYRIGAAREYDFWNIYDRYASQWVEAARAEIRSKWANHLPQLGHVLVVGGSADLARPICESTGDRFRIPEQPQLFNIVAMANLD</sequence>
<dbReference type="Gene3D" id="3.30.420.40">
    <property type="match status" value="1"/>
</dbReference>
<organism evidence="3 4">
    <name type="scientific">Mojavia pulchra JT2-VF2</name>
    <dbReference type="NCBI Taxonomy" id="287848"/>
    <lineage>
        <taxon>Bacteria</taxon>
        <taxon>Bacillati</taxon>
        <taxon>Cyanobacteriota</taxon>
        <taxon>Cyanophyceae</taxon>
        <taxon>Nostocales</taxon>
        <taxon>Nostocaceae</taxon>
    </lineage>
</organism>
<feature type="region of interest" description="Disordered" evidence="1">
    <location>
        <begin position="1"/>
        <end position="22"/>
    </location>
</feature>
<dbReference type="Pfam" id="PF17989">
    <property type="entry name" value="ALP_N"/>
    <property type="match status" value="1"/>
</dbReference>
<dbReference type="AlphaFoldDB" id="A0A951UKD1"/>
<evidence type="ECO:0000256" key="1">
    <source>
        <dbReference type="SAM" id="MobiDB-lite"/>
    </source>
</evidence>
<accession>A0A951UKD1</accession>
<dbReference type="InterPro" id="IPR043129">
    <property type="entry name" value="ATPase_NBD"/>
</dbReference>
<dbReference type="Proteomes" id="UP000715781">
    <property type="component" value="Unassembled WGS sequence"/>
</dbReference>
<feature type="domain" description="Actin-like protein N-terminal" evidence="2">
    <location>
        <begin position="35"/>
        <end position="174"/>
    </location>
</feature>
<comment type="caution">
    <text evidence="3">The sequence shown here is derived from an EMBL/GenBank/DDBJ whole genome shotgun (WGS) entry which is preliminary data.</text>
</comment>